<feature type="domain" description="HpcH/HpaI aldolase/citrate lyase" evidence="4">
    <location>
        <begin position="31"/>
        <end position="155"/>
    </location>
</feature>
<keyword evidence="3" id="KW-0456">Lyase</keyword>
<evidence type="ECO:0000313" key="5">
    <source>
        <dbReference type="EMBL" id="THX43507.1"/>
    </source>
</evidence>
<comment type="similarity">
    <text evidence="1">Belongs to the HpcH/HpaI aldolase family.</text>
</comment>
<dbReference type="PANTHER" id="PTHR30502:SF0">
    <property type="entry name" value="PHOSPHOENOLPYRUVATE CARBOXYLASE FAMILY PROTEIN"/>
    <property type="match status" value="1"/>
</dbReference>
<dbReference type="AlphaFoldDB" id="A0A4S9F9S1"/>
<name>A0A4S9F9S1_AURPU</name>
<evidence type="ECO:0000256" key="2">
    <source>
        <dbReference type="ARBA" id="ARBA00022723"/>
    </source>
</evidence>
<dbReference type="SUPFAM" id="SSF51621">
    <property type="entry name" value="Phosphoenolpyruvate/pyruvate domain"/>
    <property type="match status" value="1"/>
</dbReference>
<evidence type="ECO:0000313" key="6">
    <source>
        <dbReference type="Proteomes" id="UP000308953"/>
    </source>
</evidence>
<dbReference type="GO" id="GO:0016832">
    <property type="term" value="F:aldehyde-lyase activity"/>
    <property type="evidence" value="ECO:0007669"/>
    <property type="project" value="TreeGrafter"/>
</dbReference>
<dbReference type="Pfam" id="PF03328">
    <property type="entry name" value="HpcH_HpaI"/>
    <property type="match status" value="1"/>
</dbReference>
<dbReference type="InterPro" id="IPR050251">
    <property type="entry name" value="HpcH-HpaI_aldolase"/>
</dbReference>
<comment type="caution">
    <text evidence="5">The sequence shown here is derived from an EMBL/GenBank/DDBJ whole genome shotgun (WGS) entry which is preliminary data.</text>
</comment>
<dbReference type="Proteomes" id="UP000308953">
    <property type="component" value="Unassembled WGS sequence"/>
</dbReference>
<evidence type="ECO:0000256" key="3">
    <source>
        <dbReference type="ARBA" id="ARBA00023239"/>
    </source>
</evidence>
<accession>A0A4S9F9S1</accession>
<reference evidence="5 6" key="1">
    <citation type="submission" date="2018-10" db="EMBL/GenBank/DDBJ databases">
        <title>Fifty Aureobasidium pullulans genomes reveal a recombining polyextremotolerant generalist.</title>
        <authorList>
            <person name="Gostincar C."/>
            <person name="Turk M."/>
            <person name="Zajc J."/>
            <person name="Gunde-Cimerman N."/>
        </authorList>
    </citation>
    <scope>NUCLEOTIDE SEQUENCE [LARGE SCALE GENOMIC DNA]</scope>
    <source>
        <strain evidence="5 6">EXF-9785</strain>
    </source>
</reference>
<protein>
    <recommendedName>
        <fullName evidence="4">HpcH/HpaI aldolase/citrate lyase domain-containing protein</fullName>
    </recommendedName>
</protein>
<organism evidence="5 6">
    <name type="scientific">Aureobasidium pullulans</name>
    <name type="common">Black yeast</name>
    <name type="synonym">Pullularia pullulans</name>
    <dbReference type="NCBI Taxonomy" id="5580"/>
    <lineage>
        <taxon>Eukaryota</taxon>
        <taxon>Fungi</taxon>
        <taxon>Dikarya</taxon>
        <taxon>Ascomycota</taxon>
        <taxon>Pezizomycotina</taxon>
        <taxon>Dothideomycetes</taxon>
        <taxon>Dothideomycetidae</taxon>
        <taxon>Dothideales</taxon>
        <taxon>Saccotheciaceae</taxon>
        <taxon>Aureobasidium</taxon>
    </lineage>
</organism>
<keyword evidence="2" id="KW-0479">Metal-binding</keyword>
<sequence length="181" mass="19549">MVRCLCAYHYVYDNSTRWPDTTGQLCTAALHAGIAPIVRTSSKDPCYVSRILDGGALVVIVPHIRSVQDAKDPTSFLVPFKTCQVTNSVMNEGTLVIPMIETLEALELVEEIAAVEGVDSLLIGTNDPTAEMGIPGDYDNPGLTEAYEKIIAPVRRLASGLALADFTRVLVLCRSSVNVCH</sequence>
<dbReference type="GO" id="GO:0005737">
    <property type="term" value="C:cytoplasm"/>
    <property type="evidence" value="ECO:0007669"/>
    <property type="project" value="TreeGrafter"/>
</dbReference>
<evidence type="ECO:0000256" key="1">
    <source>
        <dbReference type="ARBA" id="ARBA00005568"/>
    </source>
</evidence>
<dbReference type="GO" id="GO:0046872">
    <property type="term" value="F:metal ion binding"/>
    <property type="evidence" value="ECO:0007669"/>
    <property type="project" value="UniProtKB-KW"/>
</dbReference>
<evidence type="ECO:0000259" key="4">
    <source>
        <dbReference type="Pfam" id="PF03328"/>
    </source>
</evidence>
<dbReference type="Gene3D" id="3.20.20.60">
    <property type="entry name" value="Phosphoenolpyruvate-binding domains"/>
    <property type="match status" value="2"/>
</dbReference>
<proteinExistence type="inferred from homology"/>
<dbReference type="InterPro" id="IPR005000">
    <property type="entry name" value="Aldolase/citrate-lyase_domain"/>
</dbReference>
<dbReference type="PANTHER" id="PTHR30502">
    <property type="entry name" value="2-KETO-3-DEOXY-L-RHAMNONATE ALDOLASE"/>
    <property type="match status" value="1"/>
</dbReference>
<dbReference type="InterPro" id="IPR040442">
    <property type="entry name" value="Pyrv_kinase-like_dom_sf"/>
</dbReference>
<gene>
    <name evidence="5" type="ORF">D6D10_01158</name>
</gene>
<dbReference type="EMBL" id="QZAV01000011">
    <property type="protein sequence ID" value="THX43507.1"/>
    <property type="molecule type" value="Genomic_DNA"/>
</dbReference>
<dbReference type="InterPro" id="IPR015813">
    <property type="entry name" value="Pyrv/PenolPyrv_kinase-like_dom"/>
</dbReference>